<dbReference type="SUPFAM" id="SSF55008">
    <property type="entry name" value="HMA, heavy metal-associated domain"/>
    <property type="match status" value="1"/>
</dbReference>
<evidence type="ECO:0000256" key="8">
    <source>
        <dbReference type="ARBA" id="ARBA00022989"/>
    </source>
</evidence>
<protein>
    <submittedName>
        <fullName evidence="12">Heavy metal translocating P-type ATPase</fullName>
    </submittedName>
</protein>
<dbReference type="CDD" id="cd00371">
    <property type="entry name" value="HMA"/>
    <property type="match status" value="1"/>
</dbReference>
<feature type="transmembrane region" description="Helical" evidence="10">
    <location>
        <begin position="123"/>
        <end position="141"/>
    </location>
</feature>
<dbReference type="InterPro" id="IPR017969">
    <property type="entry name" value="Heavy-metal-associated_CS"/>
</dbReference>
<keyword evidence="13" id="KW-1185">Reference proteome</keyword>
<dbReference type="Pfam" id="PF00403">
    <property type="entry name" value="HMA"/>
    <property type="match status" value="1"/>
</dbReference>
<dbReference type="SFLD" id="SFLDS00003">
    <property type="entry name" value="Haloacid_Dehalogenase"/>
    <property type="match status" value="1"/>
</dbReference>
<dbReference type="InterPro" id="IPR001757">
    <property type="entry name" value="P_typ_ATPase"/>
</dbReference>
<dbReference type="InterPro" id="IPR023299">
    <property type="entry name" value="ATPase_P-typ_cyto_dom_N"/>
</dbReference>
<evidence type="ECO:0000256" key="3">
    <source>
        <dbReference type="ARBA" id="ARBA00022692"/>
    </source>
</evidence>
<dbReference type="InterPro" id="IPR018303">
    <property type="entry name" value="ATPase_P-typ_P_site"/>
</dbReference>
<evidence type="ECO:0000256" key="9">
    <source>
        <dbReference type="ARBA" id="ARBA00023136"/>
    </source>
</evidence>
<dbReference type="InterPro" id="IPR006121">
    <property type="entry name" value="HMA_dom"/>
</dbReference>
<keyword evidence="9 10" id="KW-0472">Membrane</keyword>
<evidence type="ECO:0000256" key="2">
    <source>
        <dbReference type="ARBA" id="ARBA00006024"/>
    </source>
</evidence>
<dbReference type="NCBIfam" id="TIGR01494">
    <property type="entry name" value="ATPase_P-type"/>
    <property type="match status" value="1"/>
</dbReference>
<dbReference type="PROSITE" id="PS01047">
    <property type="entry name" value="HMA_1"/>
    <property type="match status" value="1"/>
</dbReference>
<dbReference type="PROSITE" id="PS00154">
    <property type="entry name" value="ATPASE_E1_E2"/>
    <property type="match status" value="1"/>
</dbReference>
<keyword evidence="3 10" id="KW-0812">Transmembrane</keyword>
<comment type="caution">
    <text evidence="12">The sequence shown here is derived from an EMBL/GenBank/DDBJ whole genome shotgun (WGS) entry which is preliminary data.</text>
</comment>
<dbReference type="Gene3D" id="3.30.70.100">
    <property type="match status" value="1"/>
</dbReference>
<dbReference type="InterPro" id="IPR023214">
    <property type="entry name" value="HAD_sf"/>
</dbReference>
<feature type="transmembrane region" description="Helical" evidence="10">
    <location>
        <begin position="335"/>
        <end position="357"/>
    </location>
</feature>
<sequence length="733" mass="75772">MPTDTATLDLPIDGMTCAACATRLEKVLGKVPGVAEAAVNFATERASVQLASGVSLPELAGEVAAAVHRAGFEVGQDKPPTAAESAEALQAPWALWLSAALSLPLLAPMLVMPLGLNWELPALWQWLLATPVQFLAGARFYKGAWAALRAGGANMDVLVALGTSAAYGLSLWLWSEGHGGHHLYFESAAVVITLILLGKWLEARAKRQTSEAIRALQALKPATARVRRGAEEIELPLEQVRPGDLVVVRPGERVAVDGKVEEGESEVDEALLTGESLPQVKHPGSRVIGGSVNGSGLLLVRTGAVGAASTLSRIVALVQAAQGRKPAVQKRVDQISAVFVPVVVVIAALTLLGWGLARGDWAAAVVHAVSVLVIACPCALGLATPAAIMVGLGAAARRGILIRDPDVLDVAPRVRVVAFDKTGTLTEGQPRLMAFTPAAGVARDEALAQAAALQRGSEHPLAKAVLSAAEGLPAISAEALQAHAGRGMAGRIAGQEWRLGSARWMQELGVDLAPLTDASQAAEQQGHSQSWLACLQPTPRVVALLAFGDALKPGSKDAIAALHAAGVRTVLLSGDHRAAAARVAAQLGIDEVEAEVLPEHKAARIEALRASLNAQGQAVAMVGDGINDAPALAAADLGIAMGSGTDVAQQAAGLTLMRGDPRGVPLALRVAQLTESKIRQNLFWAFAYNAVGLPLAAFGLANPMLAGAAMAASSVSVVTSALWLKRRVARLTD</sequence>
<keyword evidence="5 10" id="KW-0547">Nucleotide-binding</keyword>
<dbReference type="InterPro" id="IPR044492">
    <property type="entry name" value="P_typ_ATPase_HD_dom"/>
</dbReference>
<feature type="transmembrane region" description="Helical" evidence="10">
    <location>
        <begin position="706"/>
        <end position="724"/>
    </location>
</feature>
<dbReference type="PANTHER" id="PTHR43520">
    <property type="entry name" value="ATP7, ISOFORM B"/>
    <property type="match status" value="1"/>
</dbReference>
<evidence type="ECO:0000256" key="5">
    <source>
        <dbReference type="ARBA" id="ARBA00022741"/>
    </source>
</evidence>
<feature type="transmembrane region" description="Helical" evidence="10">
    <location>
        <begin position="682"/>
        <end position="700"/>
    </location>
</feature>
<feature type="transmembrane region" description="Helical" evidence="10">
    <location>
        <begin position="369"/>
        <end position="395"/>
    </location>
</feature>
<dbReference type="CDD" id="cd02094">
    <property type="entry name" value="P-type_ATPase_Cu-like"/>
    <property type="match status" value="1"/>
</dbReference>
<dbReference type="Gene3D" id="3.40.1110.10">
    <property type="entry name" value="Calcium-transporting ATPase, cytoplasmic domain N"/>
    <property type="match status" value="1"/>
</dbReference>
<dbReference type="SUPFAM" id="SSF81665">
    <property type="entry name" value="Calcium ATPase, transmembrane domain M"/>
    <property type="match status" value="1"/>
</dbReference>
<evidence type="ECO:0000259" key="11">
    <source>
        <dbReference type="PROSITE" id="PS50846"/>
    </source>
</evidence>
<dbReference type="Gene3D" id="2.70.150.10">
    <property type="entry name" value="Calcium-transporting ATPase, cytoplasmic transduction domain A"/>
    <property type="match status" value="1"/>
</dbReference>
<feature type="transmembrane region" description="Helical" evidence="10">
    <location>
        <begin position="181"/>
        <end position="201"/>
    </location>
</feature>
<dbReference type="Gene3D" id="3.40.50.1000">
    <property type="entry name" value="HAD superfamily/HAD-like"/>
    <property type="match status" value="1"/>
</dbReference>
<dbReference type="InterPro" id="IPR036412">
    <property type="entry name" value="HAD-like_sf"/>
</dbReference>
<keyword evidence="10" id="KW-1003">Cell membrane</keyword>
<dbReference type="Pfam" id="PF00702">
    <property type="entry name" value="Hydrolase"/>
    <property type="match status" value="1"/>
</dbReference>
<comment type="subcellular location">
    <subcellularLocation>
        <location evidence="10">Cell membrane</location>
    </subcellularLocation>
    <subcellularLocation>
        <location evidence="1">Endomembrane system</location>
        <topology evidence="1">Multi-pass membrane protein</topology>
    </subcellularLocation>
</comment>
<dbReference type="InterPro" id="IPR036163">
    <property type="entry name" value="HMA_dom_sf"/>
</dbReference>
<dbReference type="PRINTS" id="PR00119">
    <property type="entry name" value="CATATPASE"/>
</dbReference>
<dbReference type="EMBL" id="JBDPZD010000008">
    <property type="protein sequence ID" value="MEO3693614.1"/>
    <property type="molecule type" value="Genomic_DNA"/>
</dbReference>
<dbReference type="SFLD" id="SFLDG00002">
    <property type="entry name" value="C1.7:_P-type_atpase_like"/>
    <property type="match status" value="1"/>
</dbReference>
<dbReference type="InterPro" id="IPR023298">
    <property type="entry name" value="ATPase_P-typ_TM_dom_sf"/>
</dbReference>
<reference evidence="12 13" key="1">
    <citation type="submission" date="2024-05" db="EMBL/GenBank/DDBJ databases">
        <title>Roseateles sp. DJS-2-20 16S ribosomal RNA gene Genome sequencing and assembly.</title>
        <authorList>
            <person name="Woo H."/>
        </authorList>
    </citation>
    <scope>NUCLEOTIDE SEQUENCE [LARGE SCALE GENOMIC DNA]</scope>
    <source>
        <strain evidence="12 13">DJS-2-20</strain>
    </source>
</reference>
<dbReference type="Pfam" id="PF00122">
    <property type="entry name" value="E1-E2_ATPase"/>
    <property type="match status" value="1"/>
</dbReference>
<keyword evidence="8 10" id="KW-1133">Transmembrane helix</keyword>
<keyword evidence="4 10" id="KW-0479">Metal-binding</keyword>
<accession>A0ABV0G7A6</accession>
<evidence type="ECO:0000256" key="6">
    <source>
        <dbReference type="ARBA" id="ARBA00022840"/>
    </source>
</evidence>
<evidence type="ECO:0000256" key="4">
    <source>
        <dbReference type="ARBA" id="ARBA00022723"/>
    </source>
</evidence>
<evidence type="ECO:0000313" key="13">
    <source>
        <dbReference type="Proteomes" id="UP001495147"/>
    </source>
</evidence>
<dbReference type="InterPro" id="IPR027256">
    <property type="entry name" value="P-typ_ATPase_IB"/>
</dbReference>
<evidence type="ECO:0000256" key="7">
    <source>
        <dbReference type="ARBA" id="ARBA00022967"/>
    </source>
</evidence>
<dbReference type="NCBIfam" id="TIGR01525">
    <property type="entry name" value="ATPase-IB_hvy"/>
    <property type="match status" value="1"/>
</dbReference>
<evidence type="ECO:0000256" key="10">
    <source>
        <dbReference type="RuleBase" id="RU362081"/>
    </source>
</evidence>
<name>A0ABV0G7A6_9BURK</name>
<gene>
    <name evidence="12" type="ORF">ABDJ85_19245</name>
</gene>
<proteinExistence type="inferred from homology"/>
<keyword evidence="6 10" id="KW-0067">ATP-binding</keyword>
<dbReference type="InterPro" id="IPR059000">
    <property type="entry name" value="ATPase_P-type_domA"/>
</dbReference>
<dbReference type="SFLD" id="SFLDF00027">
    <property type="entry name" value="p-type_atpase"/>
    <property type="match status" value="1"/>
</dbReference>
<feature type="transmembrane region" description="Helical" evidence="10">
    <location>
        <begin position="153"/>
        <end position="175"/>
    </location>
</feature>
<keyword evidence="7" id="KW-1278">Translocase</keyword>
<feature type="domain" description="HMA" evidence="11">
    <location>
        <begin position="6"/>
        <end position="75"/>
    </location>
</feature>
<dbReference type="Proteomes" id="UP001495147">
    <property type="component" value="Unassembled WGS sequence"/>
</dbReference>
<dbReference type="NCBIfam" id="TIGR01511">
    <property type="entry name" value="ATPase-IB1_Cu"/>
    <property type="match status" value="1"/>
</dbReference>
<organism evidence="12 13">
    <name type="scientific">Roseateles paludis</name>
    <dbReference type="NCBI Taxonomy" id="3145238"/>
    <lineage>
        <taxon>Bacteria</taxon>
        <taxon>Pseudomonadati</taxon>
        <taxon>Pseudomonadota</taxon>
        <taxon>Betaproteobacteria</taxon>
        <taxon>Burkholderiales</taxon>
        <taxon>Sphaerotilaceae</taxon>
        <taxon>Roseateles</taxon>
    </lineage>
</organism>
<dbReference type="PRINTS" id="PR00941">
    <property type="entry name" value="CDATPASE"/>
</dbReference>
<dbReference type="PANTHER" id="PTHR43520:SF8">
    <property type="entry name" value="P-TYPE CU(+) TRANSPORTER"/>
    <property type="match status" value="1"/>
</dbReference>
<dbReference type="PROSITE" id="PS50846">
    <property type="entry name" value="HMA_2"/>
    <property type="match status" value="1"/>
</dbReference>
<comment type="similarity">
    <text evidence="2 10">Belongs to the cation transport ATPase (P-type) (TC 3.A.3) family. Type IB subfamily.</text>
</comment>
<dbReference type="SUPFAM" id="SSF56784">
    <property type="entry name" value="HAD-like"/>
    <property type="match status" value="1"/>
</dbReference>
<feature type="transmembrane region" description="Helical" evidence="10">
    <location>
        <begin position="93"/>
        <end position="111"/>
    </location>
</feature>
<evidence type="ECO:0000313" key="12">
    <source>
        <dbReference type="EMBL" id="MEO3693614.1"/>
    </source>
</evidence>
<dbReference type="RefSeq" id="WP_347706428.1">
    <property type="nucleotide sequence ID" value="NZ_JBDPZD010000008.1"/>
</dbReference>
<dbReference type="InterPro" id="IPR008250">
    <property type="entry name" value="ATPase_P-typ_transduc_dom_A_sf"/>
</dbReference>
<dbReference type="SUPFAM" id="SSF81653">
    <property type="entry name" value="Calcium ATPase, transduction domain A"/>
    <property type="match status" value="1"/>
</dbReference>
<evidence type="ECO:0000256" key="1">
    <source>
        <dbReference type="ARBA" id="ARBA00004127"/>
    </source>
</evidence>